<evidence type="ECO:0000256" key="3">
    <source>
        <dbReference type="ARBA" id="ARBA00022989"/>
    </source>
</evidence>
<dbReference type="PANTHER" id="PTHR37422">
    <property type="entry name" value="TEICHURONIC ACID BIOSYNTHESIS PROTEIN TUAE"/>
    <property type="match status" value="1"/>
</dbReference>
<feature type="transmembrane region" description="Helical" evidence="5">
    <location>
        <begin position="175"/>
        <end position="193"/>
    </location>
</feature>
<sequence>MDLKEGMKVTFTQSNSANKFLEIILFFSALSIPFSYAFNSIAIGALFLCSFIWFEKSNYTSLLKNGFQVHVLFLIYFLIQFFGVFYSDDVNLGFNYLIQNIVFLLVPITFINLSKVLNYKKVKLGIYGFALGVLVIITSIYINIFVKMVSQQLDFKELLVHFVRENFVQEGLVHIHPPYFGLMVVFALVVVLKTTFHKNILLNGVLKYFISAYLIAALYGISSFMSIILVVLLFLLYIFFLVVSKRWKVVVSIILPILLLLIIAGSFINTSLVNKFPGESLLGRIEWSFIKGKGDTSRPENWRSVLVVVKDNPFIGVGTYGGLNYLQEQRSKTSESFINEHNAHNQYLETLLRHGIIGLIVFLLMIYCLSVKALKSRDIIFCSFILVFTVSSITESYLMRQIGLTFFVFFALLYGTFYNFGDPKKALE</sequence>
<keyword evidence="4 5" id="KW-0472">Membrane</keyword>
<keyword evidence="8" id="KW-1185">Reference proteome</keyword>
<dbReference type="PANTHER" id="PTHR37422:SF17">
    <property type="entry name" value="O-ANTIGEN LIGASE"/>
    <property type="match status" value="1"/>
</dbReference>
<evidence type="ECO:0000256" key="5">
    <source>
        <dbReference type="SAM" id="Phobius"/>
    </source>
</evidence>
<accession>A0A5C7AI77</accession>
<evidence type="ECO:0000259" key="6">
    <source>
        <dbReference type="Pfam" id="PF04932"/>
    </source>
</evidence>
<evidence type="ECO:0000256" key="4">
    <source>
        <dbReference type="ARBA" id="ARBA00023136"/>
    </source>
</evidence>
<proteinExistence type="predicted"/>
<protein>
    <submittedName>
        <fullName evidence="7">O-antigen ligase family protein</fullName>
    </submittedName>
</protein>
<feature type="domain" description="O-antigen ligase-related" evidence="6">
    <location>
        <begin position="211"/>
        <end position="363"/>
    </location>
</feature>
<dbReference type="EMBL" id="VORX01000003">
    <property type="protein sequence ID" value="TXE08460.1"/>
    <property type="molecule type" value="Genomic_DNA"/>
</dbReference>
<name>A0A5C7AI77_9FLAO</name>
<feature type="transmembrane region" description="Helical" evidence="5">
    <location>
        <begin position="249"/>
        <end position="268"/>
    </location>
</feature>
<feature type="transmembrane region" description="Helical" evidence="5">
    <location>
        <begin position="404"/>
        <end position="421"/>
    </location>
</feature>
<gene>
    <name evidence="7" type="ORF">ES711_08105</name>
</gene>
<keyword evidence="3 5" id="KW-1133">Transmembrane helix</keyword>
<evidence type="ECO:0000256" key="2">
    <source>
        <dbReference type="ARBA" id="ARBA00022692"/>
    </source>
</evidence>
<reference evidence="7 8" key="1">
    <citation type="submission" date="2019-08" db="EMBL/GenBank/DDBJ databases">
        <title>Genome sequence of Gelidibacter salicanalis IC162T.</title>
        <authorList>
            <person name="Bowman J.P."/>
        </authorList>
    </citation>
    <scope>NUCLEOTIDE SEQUENCE [LARGE SCALE GENOMIC DNA]</scope>
    <source>
        <strain evidence="7 8">IC162</strain>
    </source>
</reference>
<dbReference type="AlphaFoldDB" id="A0A5C7AI77"/>
<dbReference type="GO" id="GO:0016020">
    <property type="term" value="C:membrane"/>
    <property type="evidence" value="ECO:0007669"/>
    <property type="project" value="UniProtKB-SubCell"/>
</dbReference>
<feature type="transmembrane region" description="Helical" evidence="5">
    <location>
        <begin position="200"/>
        <end position="218"/>
    </location>
</feature>
<feature type="transmembrane region" description="Helical" evidence="5">
    <location>
        <begin position="66"/>
        <end position="87"/>
    </location>
</feature>
<organism evidence="7 8">
    <name type="scientific">Gelidibacter salicanalis</name>
    <dbReference type="NCBI Taxonomy" id="291193"/>
    <lineage>
        <taxon>Bacteria</taxon>
        <taxon>Pseudomonadati</taxon>
        <taxon>Bacteroidota</taxon>
        <taxon>Flavobacteriia</taxon>
        <taxon>Flavobacteriales</taxon>
        <taxon>Flavobacteriaceae</taxon>
        <taxon>Gelidibacter</taxon>
    </lineage>
</organism>
<feature type="transmembrane region" description="Helical" evidence="5">
    <location>
        <begin position="351"/>
        <end position="370"/>
    </location>
</feature>
<comment type="subcellular location">
    <subcellularLocation>
        <location evidence="1">Membrane</location>
        <topology evidence="1">Multi-pass membrane protein</topology>
    </subcellularLocation>
</comment>
<comment type="caution">
    <text evidence="7">The sequence shown here is derived from an EMBL/GenBank/DDBJ whole genome shotgun (WGS) entry which is preliminary data.</text>
</comment>
<feature type="transmembrane region" description="Helical" evidence="5">
    <location>
        <begin position="379"/>
        <end position="398"/>
    </location>
</feature>
<dbReference type="InterPro" id="IPR051533">
    <property type="entry name" value="WaaL-like"/>
</dbReference>
<dbReference type="GO" id="GO:0016874">
    <property type="term" value="F:ligase activity"/>
    <property type="evidence" value="ECO:0007669"/>
    <property type="project" value="UniProtKB-KW"/>
</dbReference>
<dbReference type="OrthoDB" id="1093278at2"/>
<evidence type="ECO:0000256" key="1">
    <source>
        <dbReference type="ARBA" id="ARBA00004141"/>
    </source>
</evidence>
<feature type="transmembrane region" description="Helical" evidence="5">
    <location>
        <begin position="93"/>
        <end position="113"/>
    </location>
</feature>
<feature type="transmembrane region" description="Helical" evidence="5">
    <location>
        <begin position="224"/>
        <end position="242"/>
    </location>
</feature>
<evidence type="ECO:0000313" key="7">
    <source>
        <dbReference type="EMBL" id="TXE08460.1"/>
    </source>
</evidence>
<keyword evidence="7" id="KW-0436">Ligase</keyword>
<evidence type="ECO:0000313" key="8">
    <source>
        <dbReference type="Proteomes" id="UP000321734"/>
    </source>
</evidence>
<keyword evidence="2 5" id="KW-0812">Transmembrane</keyword>
<dbReference type="Proteomes" id="UP000321734">
    <property type="component" value="Unassembled WGS sequence"/>
</dbReference>
<dbReference type="RefSeq" id="WP_146892439.1">
    <property type="nucleotide sequence ID" value="NZ_VORX01000003.1"/>
</dbReference>
<dbReference type="Pfam" id="PF04932">
    <property type="entry name" value="Wzy_C"/>
    <property type="match status" value="1"/>
</dbReference>
<feature type="transmembrane region" description="Helical" evidence="5">
    <location>
        <begin position="125"/>
        <end position="146"/>
    </location>
</feature>
<dbReference type="InterPro" id="IPR007016">
    <property type="entry name" value="O-antigen_ligase-rel_domated"/>
</dbReference>
<feature type="transmembrane region" description="Helical" evidence="5">
    <location>
        <begin position="23"/>
        <end position="54"/>
    </location>
</feature>